<keyword evidence="5" id="KW-0521">NADP</keyword>
<evidence type="ECO:0000313" key="9">
    <source>
        <dbReference type="Proteomes" id="UP001194746"/>
    </source>
</evidence>
<dbReference type="PANTHER" id="PTHR43098:SF3">
    <property type="entry name" value="L-ORNITHINE N(5)-MONOOXYGENASE-RELATED"/>
    <property type="match status" value="1"/>
</dbReference>
<evidence type="ECO:0000256" key="7">
    <source>
        <dbReference type="ARBA" id="ARBA00023033"/>
    </source>
</evidence>
<proteinExistence type="inferred from homology"/>
<dbReference type="InterPro" id="IPR020946">
    <property type="entry name" value="Flavin_mOase-like"/>
</dbReference>
<dbReference type="GO" id="GO:0050660">
    <property type="term" value="F:flavin adenine dinucleotide binding"/>
    <property type="evidence" value="ECO:0007669"/>
    <property type="project" value="InterPro"/>
</dbReference>
<dbReference type="EMBL" id="VCAU01000069">
    <property type="protein sequence ID" value="KAF9886949.1"/>
    <property type="molecule type" value="Genomic_DNA"/>
</dbReference>
<evidence type="ECO:0000256" key="1">
    <source>
        <dbReference type="ARBA" id="ARBA00001974"/>
    </source>
</evidence>
<gene>
    <name evidence="8" type="ORF">FE257_010690</name>
</gene>
<evidence type="ECO:0008006" key="10">
    <source>
        <dbReference type="Google" id="ProtNLM"/>
    </source>
</evidence>
<dbReference type="InterPro" id="IPR036188">
    <property type="entry name" value="FAD/NAD-bd_sf"/>
</dbReference>
<evidence type="ECO:0000256" key="5">
    <source>
        <dbReference type="ARBA" id="ARBA00022857"/>
    </source>
</evidence>
<keyword evidence="7" id="KW-0503">Monooxygenase</keyword>
<evidence type="ECO:0000256" key="3">
    <source>
        <dbReference type="ARBA" id="ARBA00022630"/>
    </source>
</evidence>
<evidence type="ECO:0000313" key="8">
    <source>
        <dbReference type="EMBL" id="KAF9886949.1"/>
    </source>
</evidence>
<keyword evidence="6" id="KW-0560">Oxidoreductase</keyword>
<comment type="similarity">
    <text evidence="2">Belongs to the FAD-binding monooxygenase family.</text>
</comment>
<protein>
    <recommendedName>
        <fullName evidence="10">FAD/NAD(P)-binding domain-containing protein</fullName>
    </recommendedName>
</protein>
<accession>A0AAD4GR18</accession>
<keyword evidence="3" id="KW-0285">Flavoprotein</keyword>
<keyword evidence="9" id="KW-1185">Reference proteome</keyword>
<comment type="cofactor">
    <cofactor evidence="1">
        <name>FAD</name>
        <dbReference type="ChEBI" id="CHEBI:57692"/>
    </cofactor>
</comment>
<evidence type="ECO:0000256" key="6">
    <source>
        <dbReference type="ARBA" id="ARBA00023002"/>
    </source>
</evidence>
<dbReference type="GO" id="GO:0004499">
    <property type="term" value="F:N,N-dimethylaniline monooxygenase activity"/>
    <property type="evidence" value="ECO:0007669"/>
    <property type="project" value="InterPro"/>
</dbReference>
<dbReference type="InterPro" id="IPR050775">
    <property type="entry name" value="FAD-binding_Monooxygenases"/>
</dbReference>
<dbReference type="SUPFAM" id="SSF51905">
    <property type="entry name" value="FAD/NAD(P)-binding domain"/>
    <property type="match status" value="1"/>
</dbReference>
<dbReference type="PANTHER" id="PTHR43098">
    <property type="entry name" value="L-ORNITHINE N(5)-MONOOXYGENASE-RELATED"/>
    <property type="match status" value="1"/>
</dbReference>
<comment type="caution">
    <text evidence="8">The sequence shown here is derived from an EMBL/GenBank/DDBJ whole genome shotgun (WGS) entry which is preliminary data.</text>
</comment>
<dbReference type="Proteomes" id="UP001194746">
    <property type="component" value="Unassembled WGS sequence"/>
</dbReference>
<evidence type="ECO:0000256" key="4">
    <source>
        <dbReference type="ARBA" id="ARBA00022827"/>
    </source>
</evidence>
<dbReference type="Pfam" id="PF00743">
    <property type="entry name" value="FMO-like"/>
    <property type="match status" value="1"/>
</dbReference>
<reference evidence="8" key="2">
    <citation type="submission" date="2020-02" db="EMBL/GenBank/DDBJ databases">
        <authorList>
            <person name="Gilchrist C.L.M."/>
            <person name="Chooi Y.-H."/>
        </authorList>
    </citation>
    <scope>NUCLEOTIDE SEQUENCE</scope>
    <source>
        <strain evidence="8">MST-FP2251</strain>
    </source>
</reference>
<keyword evidence="4" id="KW-0274">FAD</keyword>
<name>A0AAD4GR18_ASPNN</name>
<sequence length="564" mass="63718">MTSVKPTPSIHCDVLIVGAGFSGMYGLHKLRQLGLGVKVFEAAGDFGGVWYWNRYPGARVDSEWPFYQLSIPEVWESYNFSCRFPDHNEIREYFAHVDRVLDLRKDIYFNSRVNHAEWLADEGRWLVQTENGHVASCKYLLLFTGLLQRKHLPEFPGIQDYQGTINHSVEWPQGLDVSGKRVGVIGAGATSVQIVQELSKPAAQLSIFMRRPSLCLPLKNRPITAEENANWKPYFETLFREGRKSSGMWEVTEAEREAYYEHVWEAGSFHFGAGNYRDIWVDLKANWIAYDFWARKTRARITNSEKRDLMAPLEPPFPILTKRSPLEHDYYECLDQENVSIVDLNAAPLKEFTTNGIRTADGKVHEFDHIVFATGFDNFTGSICNMGLKSKDGVDMKDVWGDSIATYLGMLVHGFPNCFLSYSPQSPMALSNGPTILECQVDFIVECIARLESEGAQSIEATAQSQEDWKKLINEMSAQTLFPLTTSWWTRSNAAGVKPEMLTYIAGIGQYEAQCRETLDGWKGFTVVPGGNKRSLNPTALQTATEKKDIAWICFSNSVTNTAA</sequence>
<reference evidence="8" key="1">
    <citation type="journal article" date="2019" name="Beilstein J. Org. Chem.">
        <title>Nanangenines: drimane sesquiterpenoids as the dominant metabolite cohort of a novel Australian fungus, Aspergillus nanangensis.</title>
        <authorList>
            <person name="Lacey H.J."/>
            <person name="Gilchrist C.L.M."/>
            <person name="Crombie A."/>
            <person name="Kalaitzis J.A."/>
            <person name="Vuong D."/>
            <person name="Rutledge P.J."/>
            <person name="Turner P."/>
            <person name="Pitt J.I."/>
            <person name="Lacey E."/>
            <person name="Chooi Y.H."/>
            <person name="Piggott A.M."/>
        </authorList>
    </citation>
    <scope>NUCLEOTIDE SEQUENCE</scope>
    <source>
        <strain evidence="8">MST-FP2251</strain>
    </source>
</reference>
<dbReference type="Gene3D" id="3.50.50.60">
    <property type="entry name" value="FAD/NAD(P)-binding domain"/>
    <property type="match status" value="2"/>
</dbReference>
<dbReference type="AlphaFoldDB" id="A0AAD4GR18"/>
<evidence type="ECO:0000256" key="2">
    <source>
        <dbReference type="ARBA" id="ARBA00010139"/>
    </source>
</evidence>
<dbReference type="PRINTS" id="PR00411">
    <property type="entry name" value="PNDRDTASEI"/>
</dbReference>
<dbReference type="GO" id="GO:0050661">
    <property type="term" value="F:NADP binding"/>
    <property type="evidence" value="ECO:0007669"/>
    <property type="project" value="InterPro"/>
</dbReference>
<organism evidence="8 9">
    <name type="scientific">Aspergillus nanangensis</name>
    <dbReference type="NCBI Taxonomy" id="2582783"/>
    <lineage>
        <taxon>Eukaryota</taxon>
        <taxon>Fungi</taxon>
        <taxon>Dikarya</taxon>
        <taxon>Ascomycota</taxon>
        <taxon>Pezizomycotina</taxon>
        <taxon>Eurotiomycetes</taxon>
        <taxon>Eurotiomycetidae</taxon>
        <taxon>Eurotiales</taxon>
        <taxon>Aspergillaceae</taxon>
        <taxon>Aspergillus</taxon>
        <taxon>Aspergillus subgen. Circumdati</taxon>
    </lineage>
</organism>